<feature type="transmembrane region" description="Helical" evidence="8">
    <location>
        <begin position="238"/>
        <end position="259"/>
    </location>
</feature>
<feature type="transmembrane region" description="Helical" evidence="8">
    <location>
        <begin position="79"/>
        <end position="99"/>
    </location>
</feature>
<feature type="transmembrane region" description="Helical" evidence="8">
    <location>
        <begin position="206"/>
        <end position="231"/>
    </location>
</feature>
<evidence type="ECO:0000256" key="7">
    <source>
        <dbReference type="RuleBase" id="RU000320"/>
    </source>
</evidence>
<evidence type="ECO:0000313" key="10">
    <source>
        <dbReference type="EMBL" id="GBF07501.1"/>
    </source>
</evidence>
<feature type="transmembrane region" description="Helical" evidence="8">
    <location>
        <begin position="33"/>
        <end position="59"/>
    </location>
</feature>
<keyword evidence="11" id="KW-1185">Reference proteome</keyword>
<evidence type="ECO:0000256" key="4">
    <source>
        <dbReference type="ARBA" id="ARBA00022692"/>
    </source>
</evidence>
<dbReference type="PRINTS" id="PR01437">
    <property type="entry name" value="NUOXDRDTASE4"/>
</dbReference>
<dbReference type="InterPro" id="IPR050586">
    <property type="entry name" value="CPA3_Na-H_Antiporter_D"/>
</dbReference>
<evidence type="ECO:0000256" key="6">
    <source>
        <dbReference type="ARBA" id="ARBA00023136"/>
    </source>
</evidence>
<evidence type="ECO:0000313" key="11">
    <source>
        <dbReference type="Proteomes" id="UP000236569"/>
    </source>
</evidence>
<feature type="transmembrane region" description="Helical" evidence="8">
    <location>
        <begin position="271"/>
        <end position="290"/>
    </location>
</feature>
<dbReference type="PANTHER" id="PTHR42703:SF1">
    <property type="entry name" value="NA(+)_H(+) ANTIPORTER SUBUNIT D1"/>
    <property type="match status" value="1"/>
</dbReference>
<dbReference type="InterPro" id="IPR003918">
    <property type="entry name" value="NADH_UbQ_OxRdtase"/>
</dbReference>
<feature type="transmembrane region" description="Helical" evidence="8">
    <location>
        <begin position="451"/>
        <end position="474"/>
    </location>
</feature>
<feature type="transmembrane region" description="Helical" evidence="8">
    <location>
        <begin position="111"/>
        <end position="128"/>
    </location>
</feature>
<evidence type="ECO:0000256" key="1">
    <source>
        <dbReference type="ARBA" id="ARBA00004651"/>
    </source>
</evidence>
<organism evidence="10 11">
    <name type="scientific">Deinococcus aerius</name>
    <dbReference type="NCBI Taxonomy" id="200253"/>
    <lineage>
        <taxon>Bacteria</taxon>
        <taxon>Thermotogati</taxon>
        <taxon>Deinococcota</taxon>
        <taxon>Deinococci</taxon>
        <taxon>Deinococcales</taxon>
        <taxon>Deinococcaceae</taxon>
        <taxon>Deinococcus</taxon>
    </lineage>
</organism>
<feature type="transmembrane region" description="Helical" evidence="8">
    <location>
        <begin position="302"/>
        <end position="322"/>
    </location>
</feature>
<comment type="similarity">
    <text evidence="2">Belongs to the CPA3 antiporters (TC 2.A.63) subunit D family.</text>
</comment>
<keyword evidence="6 8" id="KW-0472">Membrane</keyword>
<dbReference type="GO" id="GO:0008137">
    <property type="term" value="F:NADH dehydrogenase (ubiquinone) activity"/>
    <property type="evidence" value="ECO:0007669"/>
    <property type="project" value="InterPro"/>
</dbReference>
<reference evidence="11" key="1">
    <citation type="submission" date="2018-01" db="EMBL/GenBank/DDBJ databases">
        <title>Draft Genome Sequence of the Radioresistant Bacterium Deinococcus aerius TR0125, Isolated from the Higher Atmosphere above Japan.</title>
        <authorList>
            <person name="Satoh K."/>
            <person name="Arai H."/>
            <person name="Sanzen T."/>
            <person name="Kawaguchi Y."/>
            <person name="Hayashi H."/>
            <person name="Yokobori S."/>
            <person name="Yamagishi A."/>
            <person name="Oono Y."/>
            <person name="Narumi I."/>
        </authorList>
    </citation>
    <scope>NUCLEOTIDE SEQUENCE [LARGE SCALE GENOMIC DNA]</scope>
    <source>
        <strain evidence="11">TR0125</strain>
    </source>
</reference>
<dbReference type="GO" id="GO:0042773">
    <property type="term" value="P:ATP synthesis coupled electron transport"/>
    <property type="evidence" value="ECO:0007669"/>
    <property type="project" value="InterPro"/>
</dbReference>
<protein>
    <submittedName>
        <fullName evidence="10">NADH dehydrogenase</fullName>
    </submittedName>
</protein>
<evidence type="ECO:0000256" key="3">
    <source>
        <dbReference type="ARBA" id="ARBA00022475"/>
    </source>
</evidence>
<feature type="transmembrane region" description="Helical" evidence="8">
    <location>
        <begin position="328"/>
        <end position="349"/>
    </location>
</feature>
<dbReference type="EMBL" id="BFAG01000015">
    <property type="protein sequence ID" value="GBF07501.1"/>
    <property type="molecule type" value="Genomic_DNA"/>
</dbReference>
<dbReference type="Pfam" id="PF00361">
    <property type="entry name" value="Proton_antipo_M"/>
    <property type="match status" value="1"/>
</dbReference>
<comment type="caution">
    <text evidence="10">The sequence shown here is derived from an EMBL/GenBank/DDBJ whole genome shotgun (WGS) entry which is preliminary data.</text>
</comment>
<dbReference type="Proteomes" id="UP000236569">
    <property type="component" value="Unassembled WGS sequence"/>
</dbReference>
<dbReference type="GO" id="GO:0005886">
    <property type="term" value="C:plasma membrane"/>
    <property type="evidence" value="ECO:0007669"/>
    <property type="project" value="UniProtKB-SubCell"/>
</dbReference>
<dbReference type="AlphaFoldDB" id="A0A2I9DQG7"/>
<evidence type="ECO:0000259" key="9">
    <source>
        <dbReference type="Pfam" id="PF00361"/>
    </source>
</evidence>
<keyword evidence="4 7" id="KW-0812">Transmembrane</keyword>
<evidence type="ECO:0000256" key="2">
    <source>
        <dbReference type="ARBA" id="ARBA00005346"/>
    </source>
</evidence>
<feature type="transmembrane region" description="Helical" evidence="8">
    <location>
        <begin position="6"/>
        <end position="26"/>
    </location>
</feature>
<evidence type="ECO:0000256" key="8">
    <source>
        <dbReference type="SAM" id="Phobius"/>
    </source>
</evidence>
<keyword evidence="3" id="KW-1003">Cell membrane</keyword>
<comment type="subcellular location">
    <subcellularLocation>
        <location evidence="1">Cell membrane</location>
        <topology evidence="1">Multi-pass membrane protein</topology>
    </subcellularLocation>
    <subcellularLocation>
        <location evidence="7">Membrane</location>
        <topology evidence="7">Multi-pass membrane protein</topology>
    </subcellularLocation>
</comment>
<dbReference type="OrthoDB" id="9811718at2"/>
<dbReference type="InterPro" id="IPR001750">
    <property type="entry name" value="ND/Mrp_TM"/>
</dbReference>
<feature type="transmembrane region" description="Helical" evidence="8">
    <location>
        <begin position="407"/>
        <end position="430"/>
    </location>
</feature>
<dbReference type="RefSeq" id="WP_103130816.1">
    <property type="nucleotide sequence ID" value="NZ_BFAG01000015.1"/>
</dbReference>
<feature type="transmembrane region" description="Helical" evidence="8">
    <location>
        <begin position="134"/>
        <end position="152"/>
    </location>
</feature>
<feature type="domain" description="NADH:quinone oxidoreductase/Mrp antiporter transmembrane" evidence="9">
    <location>
        <begin position="129"/>
        <end position="417"/>
    </location>
</feature>
<dbReference type="PANTHER" id="PTHR42703">
    <property type="entry name" value="NADH DEHYDROGENASE"/>
    <property type="match status" value="1"/>
</dbReference>
<feature type="transmembrane region" description="Helical" evidence="8">
    <location>
        <begin position="369"/>
        <end position="387"/>
    </location>
</feature>
<keyword evidence="5 8" id="KW-1133">Transmembrane helix</keyword>
<accession>A0A2I9DQG7</accession>
<evidence type="ECO:0000256" key="5">
    <source>
        <dbReference type="ARBA" id="ARBA00022989"/>
    </source>
</evidence>
<gene>
    <name evidence="10" type="ORF">DAERI_150019</name>
</gene>
<feature type="transmembrane region" description="Helical" evidence="8">
    <location>
        <begin position="164"/>
        <end position="186"/>
    </location>
</feature>
<sequence length="511" mass="53597">MNSLAWLTLAPILTPLGFGLGLLWPWRRPVRVGLALTGALLTLAFALGLLFATADGTVLVGELGGWPAPFGIVMTADQLTAWVSVLGAVSALLAVWQAAADPDPVREKHHLLALMQFLFAGVQLSFLTGDLFNLFVAFEVMLVASYALAVLGSTREQLREGFRYIVMNLAASALLVVACGLSYGVLGTLNLAHLAQRSAELGPNTTVTAVGVLLLIVFAAKGALFPLGFWLPGTYPALPPAVGTFFAAVLTKVGVYALLRVFTTVFVQEAGVTNTLLLGLGTVTMLYGALGAASQREWRRILSFLVVSSVGYLAFGLGVGTVEAVRASVGYFAVSVLVTTALFSIATVAERASGSPLVRVRGMLDALPLLAGCFLLCALTVAGLPPSGGFVAKYALVRAGLAEGSPLALLAVASALLSSLITLYAMLNVWRGFFWGQHPSWLPVYRVPRPLRASAYAASALVAGLTLFAGPLFARADATAAELRDNARYIRGVLGDRPVMIPEPPTGGEVK</sequence>
<proteinExistence type="inferred from homology"/>
<name>A0A2I9DQG7_9DEIO</name>